<feature type="transmembrane region" description="Helical" evidence="2">
    <location>
        <begin position="226"/>
        <end position="245"/>
    </location>
</feature>
<evidence type="ECO:0000256" key="2">
    <source>
        <dbReference type="SAM" id="Phobius"/>
    </source>
</evidence>
<feature type="region of interest" description="Disordered" evidence="1">
    <location>
        <begin position="1"/>
        <end position="65"/>
    </location>
</feature>
<keyword evidence="2" id="KW-1133">Transmembrane helix</keyword>
<protein>
    <submittedName>
        <fullName evidence="4">Protein YIPF</fullName>
    </submittedName>
</protein>
<name>A0A1I8JQV1_9PLAT</name>
<dbReference type="Proteomes" id="UP000095280">
    <property type="component" value="Unplaced"/>
</dbReference>
<feature type="transmembrane region" description="Helical" evidence="2">
    <location>
        <begin position="168"/>
        <end position="188"/>
    </location>
</feature>
<dbReference type="PANTHER" id="PTHR12822:SF2">
    <property type="entry name" value="PROTEIN YIPF"/>
    <property type="match status" value="1"/>
</dbReference>
<dbReference type="WBParaSite" id="snap_masked-unitig_35154-processed-gene-0.1-mRNA-1">
    <property type="protein sequence ID" value="snap_masked-unitig_35154-processed-gene-0.1-mRNA-1"/>
    <property type="gene ID" value="snap_masked-unitig_35154-processed-gene-0.1"/>
</dbReference>
<evidence type="ECO:0000256" key="1">
    <source>
        <dbReference type="SAM" id="MobiDB-lite"/>
    </source>
</evidence>
<sequence>VEYTKVDLNSPHKEFPARDTSVGLDDGDEDDDVHYDRPGSTAGDRAKLIRDGGADGEDGETTEEAAKKPSVLSMAYYQQFFDVDTNQVGCLAWASASSASFVPRPNRNLVSDDIRHSPDLYGPFWCVHHPGVRHRHSRQSGGLFPNISSRRQLRVGLRFSQGDIRRHGNLSVLVAGALLLLWAVTWWRQVPEKYAYLELLCLYGYSLSIYIPVSVLCVIQLAAVQWALILLAMALSGTVLALSLWPSVSSGERRTAVGLLTAAMLLLHAALAVGFKLYFFHVTSGGGGSASSRRDASLFRQNLGNHSGSRDNSQDPKRLNKKAVVCKCSTPLMFLLYI</sequence>
<organism evidence="3 4">
    <name type="scientific">Macrostomum lignano</name>
    <dbReference type="NCBI Taxonomy" id="282301"/>
    <lineage>
        <taxon>Eukaryota</taxon>
        <taxon>Metazoa</taxon>
        <taxon>Spiralia</taxon>
        <taxon>Lophotrochozoa</taxon>
        <taxon>Platyhelminthes</taxon>
        <taxon>Rhabditophora</taxon>
        <taxon>Macrostomorpha</taxon>
        <taxon>Macrostomida</taxon>
        <taxon>Macrostomidae</taxon>
        <taxon>Macrostomum</taxon>
    </lineage>
</organism>
<reference evidence="4" key="1">
    <citation type="submission" date="2016-11" db="UniProtKB">
        <authorList>
            <consortium name="WormBaseParasite"/>
        </authorList>
    </citation>
    <scope>IDENTIFICATION</scope>
</reference>
<dbReference type="GO" id="GO:0031267">
    <property type="term" value="F:small GTPase binding"/>
    <property type="evidence" value="ECO:0007669"/>
    <property type="project" value="InterPro"/>
</dbReference>
<dbReference type="AlphaFoldDB" id="A0A1I8JQV1"/>
<feature type="transmembrane region" description="Helical" evidence="2">
    <location>
        <begin position="257"/>
        <end position="279"/>
    </location>
</feature>
<dbReference type="InterPro" id="IPR039765">
    <property type="entry name" value="Yip5/YIPF1/YIPF2"/>
</dbReference>
<proteinExistence type="predicted"/>
<feature type="compositionally biased region" description="Basic and acidic residues" evidence="1">
    <location>
        <begin position="44"/>
        <end position="53"/>
    </location>
</feature>
<dbReference type="GO" id="GO:0005794">
    <property type="term" value="C:Golgi apparatus"/>
    <property type="evidence" value="ECO:0007669"/>
    <property type="project" value="InterPro"/>
</dbReference>
<accession>A0A1I8JQV1</accession>
<dbReference type="GO" id="GO:0016192">
    <property type="term" value="P:vesicle-mediated transport"/>
    <property type="evidence" value="ECO:0007669"/>
    <property type="project" value="InterPro"/>
</dbReference>
<keyword evidence="2" id="KW-0812">Transmembrane</keyword>
<keyword evidence="2" id="KW-0472">Membrane</keyword>
<dbReference type="PANTHER" id="PTHR12822">
    <property type="entry name" value="PROTEIN YIPF"/>
    <property type="match status" value="1"/>
</dbReference>
<keyword evidence="3" id="KW-1185">Reference proteome</keyword>
<feature type="compositionally biased region" description="Acidic residues" evidence="1">
    <location>
        <begin position="54"/>
        <end position="63"/>
    </location>
</feature>
<evidence type="ECO:0000313" key="3">
    <source>
        <dbReference type="Proteomes" id="UP000095280"/>
    </source>
</evidence>
<evidence type="ECO:0000313" key="4">
    <source>
        <dbReference type="WBParaSite" id="snap_masked-unitig_35154-processed-gene-0.1-mRNA-1"/>
    </source>
</evidence>
<feature type="transmembrane region" description="Helical" evidence="2">
    <location>
        <begin position="194"/>
        <end position="219"/>
    </location>
</feature>